<dbReference type="EMBL" id="GECZ01019856">
    <property type="protein sequence ID" value="JAS49913.1"/>
    <property type="molecule type" value="Transcribed_RNA"/>
</dbReference>
<dbReference type="InterPro" id="IPR018159">
    <property type="entry name" value="Spectrin/alpha-actinin"/>
</dbReference>
<dbReference type="SUPFAM" id="SSF46966">
    <property type="entry name" value="Spectrin repeat"/>
    <property type="match status" value="1"/>
</dbReference>
<protein>
    <recommendedName>
        <fullName evidence="3">Dystonin</fullName>
    </recommendedName>
</protein>
<reference evidence="2" key="1">
    <citation type="submission" date="2015-11" db="EMBL/GenBank/DDBJ databases">
        <title>De novo transcriptome assembly of four potential Pierce s Disease insect vectors from Arizona vineyards.</title>
        <authorList>
            <person name="Tassone E.E."/>
        </authorList>
    </citation>
    <scope>NUCLEOTIDE SEQUENCE</scope>
</reference>
<dbReference type="Gene3D" id="1.20.58.60">
    <property type="match status" value="2"/>
</dbReference>
<evidence type="ECO:0008006" key="3">
    <source>
        <dbReference type="Google" id="ProtNLM"/>
    </source>
</evidence>
<dbReference type="InterPro" id="IPR002017">
    <property type="entry name" value="Spectrin_repeat"/>
</dbReference>
<sequence length="145" mass="16526">SKLGRHQELQRLLSTKQVVYDGVLKSGKQLREKASKVDEPVLKDMVQELKNLWNSVCSKCVERQRTLEEALLFSGQLSDAISALMSWLKVSEKDLSSDKNVHGDLETVTMLVDEHKSFEKELKAREKQFDTVMESGREIESKSSN</sequence>
<feature type="non-terminal residue" evidence="2">
    <location>
        <position position="1"/>
    </location>
</feature>
<feature type="non-terminal residue" evidence="2">
    <location>
        <position position="145"/>
    </location>
</feature>
<evidence type="ECO:0000256" key="1">
    <source>
        <dbReference type="ARBA" id="ARBA00022737"/>
    </source>
</evidence>
<proteinExistence type="predicted"/>
<keyword evidence="1" id="KW-0677">Repeat</keyword>
<accession>A0A1B6FIW5</accession>
<dbReference type="Pfam" id="PF00435">
    <property type="entry name" value="Spectrin"/>
    <property type="match status" value="2"/>
</dbReference>
<dbReference type="PANTHER" id="PTHR11915">
    <property type="entry name" value="SPECTRIN/FILAMIN RELATED CYTOSKELETAL PROTEIN"/>
    <property type="match status" value="1"/>
</dbReference>
<gene>
    <name evidence="2" type="ORF">g.48794</name>
</gene>
<organism evidence="2">
    <name type="scientific">Cuerna arida</name>
    <dbReference type="NCBI Taxonomy" id="1464854"/>
    <lineage>
        <taxon>Eukaryota</taxon>
        <taxon>Metazoa</taxon>
        <taxon>Ecdysozoa</taxon>
        <taxon>Arthropoda</taxon>
        <taxon>Hexapoda</taxon>
        <taxon>Insecta</taxon>
        <taxon>Pterygota</taxon>
        <taxon>Neoptera</taxon>
        <taxon>Paraneoptera</taxon>
        <taxon>Hemiptera</taxon>
        <taxon>Auchenorrhyncha</taxon>
        <taxon>Membracoidea</taxon>
        <taxon>Cicadellidae</taxon>
        <taxon>Cicadellinae</taxon>
        <taxon>Proconiini</taxon>
        <taxon>Cuerna</taxon>
    </lineage>
</organism>
<dbReference type="CDD" id="cd00176">
    <property type="entry name" value="SPEC"/>
    <property type="match status" value="1"/>
</dbReference>
<dbReference type="AlphaFoldDB" id="A0A1B6FIW5"/>
<evidence type="ECO:0000313" key="2">
    <source>
        <dbReference type="EMBL" id="JAS49913.1"/>
    </source>
</evidence>
<name>A0A1B6FIW5_9HEMI</name>
<dbReference type="GO" id="GO:0005737">
    <property type="term" value="C:cytoplasm"/>
    <property type="evidence" value="ECO:0007669"/>
    <property type="project" value="UniProtKB-ARBA"/>
</dbReference>